<protein>
    <recommendedName>
        <fullName evidence="1">Knr4/Smi1-like domain-containing protein</fullName>
    </recommendedName>
</protein>
<dbReference type="Pfam" id="PF09346">
    <property type="entry name" value="SMI1_KNR4"/>
    <property type="match status" value="1"/>
</dbReference>
<dbReference type="Gene3D" id="3.80.10.10">
    <property type="entry name" value="Ribonuclease Inhibitor"/>
    <property type="match status" value="1"/>
</dbReference>
<dbReference type="SUPFAM" id="SSF52058">
    <property type="entry name" value="L domain-like"/>
    <property type="match status" value="1"/>
</dbReference>
<proteinExistence type="predicted"/>
<dbReference type="SUPFAM" id="SSF160631">
    <property type="entry name" value="SMI1/KNR4-like"/>
    <property type="match status" value="1"/>
</dbReference>
<comment type="caution">
    <text evidence="2">The sequence shown here is derived from an EMBL/GenBank/DDBJ whole genome shotgun (WGS) entry which is preliminary data.</text>
</comment>
<keyword evidence="3" id="KW-1185">Reference proteome</keyword>
<sequence length="518" mass="55979">MIEQTARGMAEQIVTHAPKGWARAVISGRAGGGGSGMTGGYTVPGTRAPMRLPEMHSRLMRLAEVIREERGWDPVSWEIDCRPSGEYRLVTFRDAVGRVTGHGGGYEVVLDPDYRLPQPGLRQQAGTAAPAGDPELAATRFRAYLERRAAILGHAEELPTPVTVAALDEAERRIGRPLPADLRALYLIADGDGIGYRHRCLIENNAWLSLESLVAEYTDRREWQDRPWFGWDLEWDAVVFDTTPGDTVRRCGGHPGWIRFATSEDGNYLAVDMDPARDGRPGQVIATGRDYDDGPVYVADSITSLLQRHLDLLEQGSYEKYDDYISLRGACDVGTRQIIGGIPDEVPPTLQAIHINDATGIVDLSPLTAAPGLRRLHLNRSTTADLTPVRDLPVESLRVTLDGGALTPLAGHRHLASLDLNATAPVDLTPLRTAPNLHGLDLSGAEIPDLTALAGLANLRYLALARQQWATLLDHGSVPPGLAAVRLAGGDVTFDDALALASRVGLDTGDALRVTGSL</sequence>
<evidence type="ECO:0000259" key="1">
    <source>
        <dbReference type="SMART" id="SM00860"/>
    </source>
</evidence>
<dbReference type="InterPro" id="IPR032675">
    <property type="entry name" value="LRR_dom_sf"/>
</dbReference>
<name>A0ABP6LJ39_9ACTN</name>
<evidence type="ECO:0000313" key="3">
    <source>
        <dbReference type="Proteomes" id="UP001501532"/>
    </source>
</evidence>
<evidence type="ECO:0000313" key="2">
    <source>
        <dbReference type="EMBL" id="GAA3046768.1"/>
    </source>
</evidence>
<dbReference type="PANTHER" id="PTHR47432:SF1">
    <property type="entry name" value="CELL WALL ASSEMBLY REGULATOR SMI1"/>
    <property type="match status" value="1"/>
</dbReference>
<dbReference type="RefSeq" id="WP_344414325.1">
    <property type="nucleotide sequence ID" value="NZ_BAAAUF010000022.1"/>
</dbReference>
<dbReference type="PANTHER" id="PTHR47432">
    <property type="entry name" value="CELL WALL ASSEMBLY REGULATOR SMI1"/>
    <property type="match status" value="1"/>
</dbReference>
<gene>
    <name evidence="2" type="ORF">GCM10010448_32090</name>
</gene>
<dbReference type="InterPro" id="IPR051873">
    <property type="entry name" value="KNR4/SMI1_regulator"/>
</dbReference>
<dbReference type="Proteomes" id="UP001501532">
    <property type="component" value="Unassembled WGS sequence"/>
</dbReference>
<accession>A0ABP6LJ39</accession>
<dbReference type="EMBL" id="BAAAUF010000022">
    <property type="protein sequence ID" value="GAA3046768.1"/>
    <property type="molecule type" value="Genomic_DNA"/>
</dbReference>
<feature type="domain" description="Knr4/Smi1-like" evidence="1">
    <location>
        <begin position="161"/>
        <end position="327"/>
    </location>
</feature>
<dbReference type="InterPro" id="IPR018958">
    <property type="entry name" value="Knr4/Smi1-like_dom"/>
</dbReference>
<organism evidence="2 3">
    <name type="scientific">Streptomyces glomeratus</name>
    <dbReference type="NCBI Taxonomy" id="284452"/>
    <lineage>
        <taxon>Bacteria</taxon>
        <taxon>Bacillati</taxon>
        <taxon>Actinomycetota</taxon>
        <taxon>Actinomycetes</taxon>
        <taxon>Kitasatosporales</taxon>
        <taxon>Streptomycetaceae</taxon>
        <taxon>Streptomyces</taxon>
    </lineage>
</organism>
<dbReference type="SMART" id="SM00860">
    <property type="entry name" value="SMI1_KNR4"/>
    <property type="match status" value="1"/>
</dbReference>
<dbReference type="InterPro" id="IPR037883">
    <property type="entry name" value="Knr4/Smi1-like_sf"/>
</dbReference>
<reference evidence="3" key="1">
    <citation type="journal article" date="2019" name="Int. J. Syst. Evol. Microbiol.">
        <title>The Global Catalogue of Microorganisms (GCM) 10K type strain sequencing project: providing services to taxonomists for standard genome sequencing and annotation.</title>
        <authorList>
            <consortium name="The Broad Institute Genomics Platform"/>
            <consortium name="The Broad Institute Genome Sequencing Center for Infectious Disease"/>
            <person name="Wu L."/>
            <person name="Ma J."/>
        </authorList>
    </citation>
    <scope>NUCLEOTIDE SEQUENCE [LARGE SCALE GENOMIC DNA]</scope>
    <source>
        <strain evidence="3">JCM 9091</strain>
    </source>
</reference>